<dbReference type="Pfam" id="PF01590">
    <property type="entry name" value="GAF"/>
    <property type="match status" value="1"/>
</dbReference>
<feature type="domain" description="GAF" evidence="2">
    <location>
        <begin position="4"/>
        <end position="102"/>
    </location>
</feature>
<dbReference type="PANTHER" id="PTHR43102:SF2">
    <property type="entry name" value="GAF DOMAIN-CONTAINING PROTEIN"/>
    <property type="match status" value="1"/>
</dbReference>
<dbReference type="AlphaFoldDB" id="A0A974S9D7"/>
<dbReference type="SUPFAM" id="SSF55781">
    <property type="entry name" value="GAF domain-like"/>
    <property type="match status" value="1"/>
</dbReference>
<dbReference type="InterPro" id="IPR029016">
    <property type="entry name" value="GAF-like_dom_sf"/>
</dbReference>
<proteinExistence type="predicted"/>
<evidence type="ECO:0000256" key="1">
    <source>
        <dbReference type="SAM" id="MobiDB-lite"/>
    </source>
</evidence>
<evidence type="ECO:0000313" key="3">
    <source>
        <dbReference type="EMBL" id="QQZ50761.1"/>
    </source>
</evidence>
<feature type="region of interest" description="Disordered" evidence="1">
    <location>
        <begin position="99"/>
        <end position="120"/>
    </location>
</feature>
<dbReference type="InterPro" id="IPR003018">
    <property type="entry name" value="GAF"/>
</dbReference>
<sequence>MRPTLARIARLAQAYARSPNCDIVLVEGAQTWHASRPEGWKSNVRSEESFAAVILQSDDVLWIEDASADPRFKDHKGVTGALGIRFCAGAPIRLADGRGVGLSLSPTPSPAPLTGISPTT</sequence>
<reference evidence="3" key="1">
    <citation type="submission" date="2021-01" db="EMBL/GenBank/DDBJ databases">
        <title>Genome sequence of Phenylobacterium sp. 20VBR1 isolated from a valley glaceir, Ny-Alesund, Svalbard.</title>
        <authorList>
            <person name="Thomas F.A."/>
            <person name="Krishnan K.P."/>
            <person name="Sinha R.K."/>
        </authorList>
    </citation>
    <scope>NUCLEOTIDE SEQUENCE</scope>
    <source>
        <strain evidence="3">20VBR1</strain>
    </source>
</reference>
<dbReference type="PANTHER" id="PTHR43102">
    <property type="entry name" value="SLR1143 PROTEIN"/>
    <property type="match status" value="1"/>
</dbReference>
<evidence type="ECO:0000259" key="2">
    <source>
        <dbReference type="Pfam" id="PF01590"/>
    </source>
</evidence>
<dbReference type="EMBL" id="CP068570">
    <property type="protein sequence ID" value="QQZ50761.1"/>
    <property type="molecule type" value="Genomic_DNA"/>
</dbReference>
<dbReference type="Gene3D" id="3.30.450.40">
    <property type="match status" value="1"/>
</dbReference>
<name>A0A974S9D7_9CAUL</name>
<gene>
    <name evidence="3" type="ORF">JKL49_05160</name>
</gene>
<organism evidence="3">
    <name type="scientific">Phenylobacterium glaciei</name>
    <dbReference type="NCBI Taxonomy" id="2803784"/>
    <lineage>
        <taxon>Bacteria</taxon>
        <taxon>Pseudomonadati</taxon>
        <taxon>Pseudomonadota</taxon>
        <taxon>Alphaproteobacteria</taxon>
        <taxon>Caulobacterales</taxon>
        <taxon>Caulobacteraceae</taxon>
        <taxon>Phenylobacterium</taxon>
    </lineage>
</organism>
<protein>
    <submittedName>
        <fullName evidence="3">GAF domain-containing protein</fullName>
    </submittedName>
</protein>
<accession>A0A974S9D7</accession>